<evidence type="ECO:0000256" key="1">
    <source>
        <dbReference type="SAM" id="Coils"/>
    </source>
</evidence>
<comment type="caution">
    <text evidence="2">The sequence shown here is derived from an EMBL/GenBank/DDBJ whole genome shotgun (WGS) entry which is preliminary data.</text>
</comment>
<name>B5W849_LIMMA</name>
<organism evidence="2 3">
    <name type="scientific">Limnospira maxima CS-328</name>
    <dbReference type="NCBI Taxonomy" id="513049"/>
    <lineage>
        <taxon>Bacteria</taxon>
        <taxon>Bacillati</taxon>
        <taxon>Cyanobacteriota</taxon>
        <taxon>Cyanophyceae</taxon>
        <taxon>Oscillatoriophycideae</taxon>
        <taxon>Oscillatoriales</taxon>
        <taxon>Sirenicapillariaceae</taxon>
        <taxon>Limnospira</taxon>
    </lineage>
</organism>
<dbReference type="RefSeq" id="WP_006670565.1">
    <property type="nucleotide sequence ID" value="NZ_ABYK01000059.1"/>
</dbReference>
<keyword evidence="1" id="KW-0175">Coiled coil</keyword>
<proteinExistence type="predicted"/>
<reference evidence="2 3" key="1">
    <citation type="journal article" date="2011" name="Appl. Environ. Microbiol.">
        <title>Contribution of a Sodium Ion Gradient to Energy Conservation during Fermentation in the Cyanobacterium Arthrospira (Spirulina) maxima CS-328.</title>
        <authorList>
            <person name="Carrieri D."/>
            <person name="Ananyev G."/>
            <person name="Lenz O."/>
            <person name="Bryant D.A."/>
            <person name="Dismukes G.C."/>
        </authorList>
    </citation>
    <scope>NUCLEOTIDE SEQUENCE [LARGE SCALE GENOMIC DNA]</scope>
    <source>
        <strain evidence="2 3">CS-328</strain>
    </source>
</reference>
<evidence type="ECO:0000313" key="2">
    <source>
        <dbReference type="EMBL" id="EDZ92327.1"/>
    </source>
</evidence>
<dbReference type="EMBL" id="ABYK01000059">
    <property type="protein sequence ID" value="EDZ92327.1"/>
    <property type="molecule type" value="Genomic_DNA"/>
</dbReference>
<keyword evidence="3" id="KW-1185">Reference proteome</keyword>
<gene>
    <name evidence="2" type="ORF">AmaxDRAFT_4949</name>
</gene>
<evidence type="ECO:0000313" key="3">
    <source>
        <dbReference type="Proteomes" id="UP000004061"/>
    </source>
</evidence>
<feature type="coiled-coil region" evidence="1">
    <location>
        <begin position="20"/>
        <end position="54"/>
    </location>
</feature>
<sequence length="58" mass="6895">MKSWHQVAINAMKQNREDLAREALKRKQTYKQRARELEADLKKLATLTEDLVQQQTQL</sequence>
<protein>
    <submittedName>
        <fullName evidence="2">Uncharacterized protein</fullName>
    </submittedName>
</protein>
<dbReference type="AlphaFoldDB" id="B5W849"/>
<dbReference type="Proteomes" id="UP000004061">
    <property type="component" value="Unassembled WGS sequence"/>
</dbReference>
<accession>B5W849</accession>